<dbReference type="InterPro" id="IPR029063">
    <property type="entry name" value="SAM-dependent_MTases_sf"/>
</dbReference>
<dbReference type="GO" id="GO:0008171">
    <property type="term" value="F:O-methyltransferase activity"/>
    <property type="evidence" value="ECO:0007669"/>
    <property type="project" value="InterPro"/>
</dbReference>
<dbReference type="InterPro" id="IPR002935">
    <property type="entry name" value="SAM_O-MeTrfase"/>
</dbReference>
<accession>A0A251PKQ8</accession>
<reference evidence="6 7" key="1">
    <citation type="journal article" date="2013" name="Nat. Genet.">
        <title>The high-quality draft genome of peach (Prunus persica) identifies unique patterns of genetic diversity, domestication and genome evolution.</title>
        <authorList>
            <consortium name="International Peach Genome Initiative"/>
            <person name="Verde I."/>
            <person name="Abbott A.G."/>
            <person name="Scalabrin S."/>
            <person name="Jung S."/>
            <person name="Shu S."/>
            <person name="Marroni F."/>
            <person name="Zhebentyayeva T."/>
            <person name="Dettori M.T."/>
            <person name="Grimwood J."/>
            <person name="Cattonaro F."/>
            <person name="Zuccolo A."/>
            <person name="Rossini L."/>
            <person name="Jenkins J."/>
            <person name="Vendramin E."/>
            <person name="Meisel L.A."/>
            <person name="Decroocq V."/>
            <person name="Sosinski B."/>
            <person name="Prochnik S."/>
            <person name="Mitros T."/>
            <person name="Policriti A."/>
            <person name="Cipriani G."/>
            <person name="Dondini L."/>
            <person name="Ficklin S."/>
            <person name="Goodstein D.M."/>
            <person name="Xuan P."/>
            <person name="Del Fabbro C."/>
            <person name="Aramini V."/>
            <person name="Copetti D."/>
            <person name="Gonzalez S."/>
            <person name="Horner D.S."/>
            <person name="Falchi R."/>
            <person name="Lucas S."/>
            <person name="Mica E."/>
            <person name="Maldonado J."/>
            <person name="Lazzari B."/>
            <person name="Bielenberg D."/>
            <person name="Pirona R."/>
            <person name="Miculan M."/>
            <person name="Barakat A."/>
            <person name="Testolin R."/>
            <person name="Stella A."/>
            <person name="Tartarini S."/>
            <person name="Tonutti P."/>
            <person name="Arus P."/>
            <person name="Orellana A."/>
            <person name="Wells C."/>
            <person name="Main D."/>
            <person name="Vizzotto G."/>
            <person name="Silva H."/>
            <person name="Salamini F."/>
            <person name="Schmutz J."/>
            <person name="Morgante M."/>
            <person name="Rokhsar D.S."/>
        </authorList>
    </citation>
    <scope>NUCLEOTIDE SEQUENCE [LARGE SCALE GENOMIC DNA]</scope>
    <source>
        <strain evidence="7">cv. Nemared</strain>
    </source>
</reference>
<dbReference type="InterPro" id="IPR050362">
    <property type="entry name" value="Cation-dep_OMT"/>
</dbReference>
<protein>
    <recommendedName>
        <fullName evidence="8">Caffeoyl-CoA O-methyltransferase</fullName>
    </recommendedName>
</protein>
<name>A0A251PKQ8_PRUPE</name>
<keyword evidence="2" id="KW-0489">Methyltransferase</keyword>
<keyword evidence="3" id="KW-0808">Transferase</keyword>
<evidence type="ECO:0000256" key="1">
    <source>
        <dbReference type="ARBA" id="ARBA00002334"/>
    </source>
</evidence>
<evidence type="ECO:0000256" key="2">
    <source>
        <dbReference type="ARBA" id="ARBA00022603"/>
    </source>
</evidence>
<dbReference type="PANTHER" id="PTHR10509">
    <property type="entry name" value="O-METHYLTRANSFERASE-RELATED"/>
    <property type="match status" value="1"/>
</dbReference>
<dbReference type="EMBL" id="CM007654">
    <property type="protein sequence ID" value="ONI12149.1"/>
    <property type="molecule type" value="Genomic_DNA"/>
</dbReference>
<dbReference type="Gene3D" id="3.40.50.150">
    <property type="entry name" value="Vaccinia Virus protein VP39"/>
    <property type="match status" value="1"/>
</dbReference>
<comment type="function">
    <text evidence="1">Methylates caffeoyl-CoA to feruloyl-CoA and 5-hydroxyferuloyl-CoA to sinapoyl-CoA. Plays a role in the synthesis of feruloylated polysaccharides. Involved in the reinforcement of the plant cell wall. Also involved in the responding to wounding or pathogen challenge by the increased formation of cell wall-bound ferulic acid polymers.</text>
</comment>
<comment type="similarity">
    <text evidence="5">Belongs to the class I-like SAM-binding methyltransferase superfamily. Cation-dependent O-methyltransferase family.</text>
</comment>
<evidence type="ECO:0000313" key="6">
    <source>
        <dbReference type="EMBL" id="ONI12148.1"/>
    </source>
</evidence>
<dbReference type="PANTHER" id="PTHR10509:SF14">
    <property type="entry name" value="CAFFEOYL-COA O-METHYLTRANSFERASE 3-RELATED"/>
    <property type="match status" value="1"/>
</dbReference>
<dbReference type="Gramene" id="ONI12149">
    <property type="protein sequence ID" value="ONI12149"/>
    <property type="gene ID" value="PRUPE_4G148100"/>
</dbReference>
<dbReference type="EMBL" id="CM007654">
    <property type="protein sequence ID" value="ONI12148.1"/>
    <property type="molecule type" value="Genomic_DNA"/>
</dbReference>
<dbReference type="Pfam" id="PF01596">
    <property type="entry name" value="Methyltransf_3"/>
    <property type="match status" value="1"/>
</dbReference>
<dbReference type="Gramene" id="ONI12148">
    <property type="protein sequence ID" value="ONI12148"/>
    <property type="gene ID" value="PRUPE_4G148100"/>
</dbReference>
<proteinExistence type="inferred from homology"/>
<dbReference type="PROSITE" id="PS51682">
    <property type="entry name" value="SAM_OMT_I"/>
    <property type="match status" value="1"/>
</dbReference>
<sequence length="308" mass="34070">MGSSSLGLHHWSVLASQRAILPQNSAKPLQKFHSLPTTVTVACIATSRASSVRCHLGCFGFTAFNRKLRKSVRGCATNPFVVANDEKYGNKQVISITPQVYDYILANVREPEVLRQLREETASMHGSQMQVSPDQAQLLAMLVQIHGAEKCIEVGVYTGYSSLATALVLPESGSLVACERDGRSLEVAKKYYDKANVSHKVHVKYGFAADALRSLILSGEACSYDFAFVDADKRMYQEYFELLLQLVKVGGLIVFDNVLWHGKVADPEVNDAKTVSIRNFNTSIMQDKRVPIGDGMTICRKRQPHNKS</sequence>
<evidence type="ECO:0000256" key="4">
    <source>
        <dbReference type="ARBA" id="ARBA00022691"/>
    </source>
</evidence>
<dbReference type="Proteomes" id="UP000006882">
    <property type="component" value="Chromosome G4"/>
</dbReference>
<dbReference type="AlphaFoldDB" id="A0A251PKQ8"/>
<evidence type="ECO:0000256" key="3">
    <source>
        <dbReference type="ARBA" id="ARBA00022679"/>
    </source>
</evidence>
<keyword evidence="7" id="KW-1185">Reference proteome</keyword>
<gene>
    <name evidence="6" type="ORF">PRUPE_4G148100</name>
</gene>
<reference evidence="6" key="2">
    <citation type="submission" date="2016-12" db="EMBL/GenBank/DDBJ databases">
        <title>WGS assembly of Prunus persica.</title>
        <authorList>
            <person name="Verde I."/>
            <person name="Jenkins J."/>
            <person name="Dondini L."/>
            <person name="Micali S."/>
            <person name="Pagliarani G."/>
            <person name="Vendramin E."/>
            <person name="Paris R."/>
            <person name="Aramini V."/>
            <person name="Gazza L."/>
            <person name="Rossini L."/>
            <person name="Bassi D."/>
            <person name="Troggio M."/>
            <person name="Shu S."/>
            <person name="Grimwood J.H."/>
            <person name="Tartarini S."/>
            <person name="Dettori M.T."/>
            <person name="Schmutz J."/>
        </authorList>
    </citation>
    <scope>NUCLEOTIDE SEQUENCE</scope>
</reference>
<organism evidence="6 7">
    <name type="scientific">Prunus persica</name>
    <name type="common">Peach</name>
    <name type="synonym">Amygdalus persica</name>
    <dbReference type="NCBI Taxonomy" id="3760"/>
    <lineage>
        <taxon>Eukaryota</taxon>
        <taxon>Viridiplantae</taxon>
        <taxon>Streptophyta</taxon>
        <taxon>Embryophyta</taxon>
        <taxon>Tracheophyta</taxon>
        <taxon>Spermatophyta</taxon>
        <taxon>Magnoliopsida</taxon>
        <taxon>eudicotyledons</taxon>
        <taxon>Gunneridae</taxon>
        <taxon>Pentapetalae</taxon>
        <taxon>rosids</taxon>
        <taxon>fabids</taxon>
        <taxon>Rosales</taxon>
        <taxon>Rosaceae</taxon>
        <taxon>Amygdaloideae</taxon>
        <taxon>Amygdaleae</taxon>
        <taxon>Prunus</taxon>
    </lineage>
</organism>
<dbReference type="SUPFAM" id="SSF53335">
    <property type="entry name" value="S-adenosyl-L-methionine-dependent methyltransferases"/>
    <property type="match status" value="1"/>
</dbReference>
<dbReference type="GO" id="GO:0032259">
    <property type="term" value="P:methylation"/>
    <property type="evidence" value="ECO:0007669"/>
    <property type="project" value="UniProtKB-KW"/>
</dbReference>
<keyword evidence="4" id="KW-0949">S-adenosyl-L-methionine</keyword>
<evidence type="ECO:0008006" key="8">
    <source>
        <dbReference type="Google" id="ProtNLM"/>
    </source>
</evidence>
<evidence type="ECO:0000256" key="5">
    <source>
        <dbReference type="ARBA" id="ARBA00023453"/>
    </source>
</evidence>
<evidence type="ECO:0000313" key="7">
    <source>
        <dbReference type="Proteomes" id="UP000006882"/>
    </source>
</evidence>